<evidence type="ECO:0000313" key="4">
    <source>
        <dbReference type="EMBL" id="RIH88039.1"/>
    </source>
</evidence>
<reference evidence="4 5" key="1">
    <citation type="submission" date="2018-08" db="EMBL/GenBank/DDBJ databases">
        <title>Meiothermus luteus KCTC 52599 genome sequencing project.</title>
        <authorList>
            <person name="Da Costa M.S."/>
            <person name="Albuquerque L."/>
            <person name="Raposo P."/>
            <person name="Froufe H.J.C."/>
            <person name="Barroso C.S."/>
            <person name="Egas C."/>
        </authorList>
    </citation>
    <scope>NUCLEOTIDE SEQUENCE [LARGE SCALE GENOMIC DNA]</scope>
    <source>
        <strain evidence="4 5">KCTC 52599</strain>
    </source>
</reference>
<evidence type="ECO:0000259" key="3">
    <source>
        <dbReference type="PROSITE" id="PS01031"/>
    </source>
</evidence>
<dbReference type="PROSITE" id="PS01031">
    <property type="entry name" value="SHSP"/>
    <property type="match status" value="1"/>
</dbReference>
<name>A0A399EYD9_9DEIN</name>
<dbReference type="CDD" id="cd06464">
    <property type="entry name" value="ACD_sHsps-like"/>
    <property type="match status" value="1"/>
</dbReference>
<dbReference type="EMBL" id="QWKZ01000016">
    <property type="protein sequence ID" value="RIH88039.1"/>
    <property type="molecule type" value="Genomic_DNA"/>
</dbReference>
<dbReference type="InterPro" id="IPR002068">
    <property type="entry name" value="A-crystallin/Hsp20_dom"/>
</dbReference>
<dbReference type="InterPro" id="IPR031107">
    <property type="entry name" value="Small_HSP"/>
</dbReference>
<evidence type="ECO:0000313" key="5">
    <source>
        <dbReference type="Proteomes" id="UP000265800"/>
    </source>
</evidence>
<dbReference type="Proteomes" id="UP000265800">
    <property type="component" value="Unassembled WGS sequence"/>
</dbReference>
<sequence length="138" mass="15769">MIRYNPFREIEQLQNALLRSFFNPTTESANTPLVDALEDAQGIHLQVYLPGVEPSQVEVTTENNTLTIRAERPFNKPEGANQWRLEGPYGKFERSFVIPNTYDLSKIEATFKHGILYLDIPKAEAAQPRRIEVRVNAP</sequence>
<dbReference type="Pfam" id="PF00011">
    <property type="entry name" value="HSP20"/>
    <property type="match status" value="1"/>
</dbReference>
<dbReference type="PANTHER" id="PTHR11527">
    <property type="entry name" value="HEAT-SHOCK PROTEIN 20 FAMILY MEMBER"/>
    <property type="match status" value="1"/>
</dbReference>
<protein>
    <submittedName>
        <fullName evidence="4">18 kDa heat shock protein</fullName>
    </submittedName>
</protein>
<proteinExistence type="inferred from homology"/>
<accession>A0A399EYD9</accession>
<organism evidence="4 5">
    <name type="scientific">Meiothermus luteus</name>
    <dbReference type="NCBI Taxonomy" id="2026184"/>
    <lineage>
        <taxon>Bacteria</taxon>
        <taxon>Thermotogati</taxon>
        <taxon>Deinococcota</taxon>
        <taxon>Deinococci</taxon>
        <taxon>Thermales</taxon>
        <taxon>Thermaceae</taxon>
        <taxon>Meiothermus</taxon>
    </lineage>
</organism>
<dbReference type="SUPFAM" id="SSF49764">
    <property type="entry name" value="HSP20-like chaperones"/>
    <property type="match status" value="1"/>
</dbReference>
<dbReference type="InterPro" id="IPR008978">
    <property type="entry name" value="HSP20-like_chaperone"/>
</dbReference>
<feature type="domain" description="SHSP" evidence="3">
    <location>
        <begin position="24"/>
        <end position="136"/>
    </location>
</feature>
<keyword evidence="5" id="KW-1185">Reference proteome</keyword>
<dbReference type="OrthoDB" id="9811615at2"/>
<evidence type="ECO:0000256" key="2">
    <source>
        <dbReference type="RuleBase" id="RU003616"/>
    </source>
</evidence>
<dbReference type="AlphaFoldDB" id="A0A399EYD9"/>
<comment type="caution">
    <text evidence="4">The sequence shown here is derived from an EMBL/GenBank/DDBJ whole genome shotgun (WGS) entry which is preliminary data.</text>
</comment>
<dbReference type="Gene3D" id="2.60.40.790">
    <property type="match status" value="1"/>
</dbReference>
<keyword evidence="4" id="KW-0346">Stress response</keyword>
<gene>
    <name evidence="4" type="ORF">Mlute_00762</name>
</gene>
<evidence type="ECO:0000256" key="1">
    <source>
        <dbReference type="PROSITE-ProRule" id="PRU00285"/>
    </source>
</evidence>
<dbReference type="RefSeq" id="WP_119359436.1">
    <property type="nucleotide sequence ID" value="NZ_QWKZ01000016.1"/>
</dbReference>
<comment type="similarity">
    <text evidence="1 2">Belongs to the small heat shock protein (HSP20) family.</text>
</comment>